<reference evidence="1 2" key="1">
    <citation type="submission" date="2019-12" db="EMBL/GenBank/DDBJ databases">
        <title>Isolation and characterization of three novel carbon monoxide-oxidizing members of Halobacteria from salione crusts and soils.</title>
        <authorList>
            <person name="Myers M.R."/>
            <person name="King G.M."/>
        </authorList>
    </citation>
    <scope>NUCLEOTIDE SEQUENCE [LARGE SCALE GENOMIC DNA]</scope>
    <source>
        <strain evidence="1 2">PCN9</strain>
    </source>
</reference>
<dbReference type="AlphaFoldDB" id="A0A6B0SK67"/>
<organism evidence="1 2">
    <name type="scientific">Halobacterium bonnevillei</name>
    <dbReference type="NCBI Taxonomy" id="2692200"/>
    <lineage>
        <taxon>Archaea</taxon>
        <taxon>Methanobacteriati</taxon>
        <taxon>Methanobacteriota</taxon>
        <taxon>Stenosarchaea group</taxon>
        <taxon>Halobacteria</taxon>
        <taxon>Halobacteriales</taxon>
        <taxon>Halobacteriaceae</taxon>
        <taxon>Halobacterium</taxon>
    </lineage>
</organism>
<dbReference type="GO" id="GO:0015035">
    <property type="term" value="F:protein-disulfide reductase activity"/>
    <property type="evidence" value="ECO:0007669"/>
    <property type="project" value="InterPro"/>
</dbReference>
<dbReference type="EMBL" id="WUUU01000220">
    <property type="protein sequence ID" value="MXR22204.1"/>
    <property type="molecule type" value="Genomic_DNA"/>
</dbReference>
<comment type="caution">
    <text evidence="1">The sequence shown here is derived from an EMBL/GenBank/DDBJ whole genome shotgun (WGS) entry which is preliminary data.</text>
</comment>
<sequence length="123" mass="14193">MTEHPPRVVYDDECGFCTWCARFTARHGDVELVGFEELTPDQLARLPDDYERCTHLLTDDAVYSCGEAVERALAYDFPFLAPAFAVLRQVPGYEWLRERLYRWGANNRVLLGKIVRDDPPAKQ</sequence>
<gene>
    <name evidence="1" type="ORF">GRX66_17000</name>
</gene>
<dbReference type="RefSeq" id="WP_159527578.1">
    <property type="nucleotide sequence ID" value="NZ_WUUU01000220.1"/>
</dbReference>
<dbReference type="InterPro" id="IPR007263">
    <property type="entry name" value="DCC1-like"/>
</dbReference>
<dbReference type="Pfam" id="PF04134">
    <property type="entry name" value="DCC1-like"/>
    <property type="match status" value="1"/>
</dbReference>
<keyword evidence="2" id="KW-1185">Reference proteome</keyword>
<proteinExistence type="predicted"/>
<accession>A0A6B0SK67</accession>
<dbReference type="Proteomes" id="UP000471521">
    <property type="component" value="Unassembled WGS sequence"/>
</dbReference>
<protein>
    <submittedName>
        <fullName evidence="1">DUF393 domain-containing protein</fullName>
    </submittedName>
</protein>
<dbReference type="OrthoDB" id="195634at2157"/>
<name>A0A6B0SK67_9EURY</name>
<evidence type="ECO:0000313" key="1">
    <source>
        <dbReference type="EMBL" id="MXR22204.1"/>
    </source>
</evidence>
<evidence type="ECO:0000313" key="2">
    <source>
        <dbReference type="Proteomes" id="UP000471521"/>
    </source>
</evidence>